<protein>
    <submittedName>
        <fullName evidence="1">Uncharacterized protein</fullName>
    </submittedName>
</protein>
<organism evidence="1 2">
    <name type="scientific">Gleimia coleocanis DSM 15436</name>
    <dbReference type="NCBI Taxonomy" id="525245"/>
    <lineage>
        <taxon>Bacteria</taxon>
        <taxon>Bacillati</taxon>
        <taxon>Actinomycetota</taxon>
        <taxon>Actinomycetes</taxon>
        <taxon>Actinomycetales</taxon>
        <taxon>Actinomycetaceae</taxon>
        <taxon>Gleimia</taxon>
    </lineage>
</organism>
<sequence length="77" mass="8620">MKSFWNGLSDVAVRVHDWSVENPKVAYVLTDAGVVCTWYALPDFYRSRALRFWGKSALLGVVTANDLHINGAGYPVF</sequence>
<dbReference type="RefSeq" id="WP_006547162.1">
    <property type="nucleotide sequence ID" value="NZ_DS999545.1"/>
</dbReference>
<evidence type="ECO:0000313" key="1">
    <source>
        <dbReference type="EMBL" id="EEH64428.1"/>
    </source>
</evidence>
<dbReference type="Proteomes" id="UP000010301">
    <property type="component" value="Unassembled WGS sequence"/>
</dbReference>
<dbReference type="STRING" id="525245.HMPREF0044_0165"/>
<name>C0VYC5_9ACTO</name>
<proteinExistence type="predicted"/>
<keyword evidence="2" id="KW-1185">Reference proteome</keyword>
<gene>
    <name evidence="1" type="ORF">HMPREF0044_0165</name>
</gene>
<evidence type="ECO:0000313" key="2">
    <source>
        <dbReference type="Proteomes" id="UP000010301"/>
    </source>
</evidence>
<dbReference type="AlphaFoldDB" id="C0VYC5"/>
<accession>C0VYC5</accession>
<dbReference type="EMBL" id="ACFG01000004">
    <property type="protein sequence ID" value="EEH64428.1"/>
    <property type="molecule type" value="Genomic_DNA"/>
</dbReference>
<dbReference type="HOGENOM" id="CLU_2630107_0_0_11"/>
<reference evidence="1 2" key="1">
    <citation type="submission" date="2009-01" db="EMBL/GenBank/DDBJ databases">
        <authorList>
            <person name="Qin X."/>
            <person name="Bachman B."/>
            <person name="Battles P."/>
            <person name="Bell A."/>
            <person name="Bess C."/>
            <person name="Bickham C."/>
            <person name="Chaboub L."/>
            <person name="Chen D."/>
            <person name="Coyle M."/>
            <person name="Deiros D.R."/>
            <person name="Dinh H."/>
            <person name="Forbes L."/>
            <person name="Fowler G."/>
            <person name="Francisco L."/>
            <person name="Fu Q."/>
            <person name="Gubbala S."/>
            <person name="Hale W."/>
            <person name="Han Y."/>
            <person name="Hemphill L."/>
            <person name="Highlander S.K."/>
            <person name="Hirani K."/>
            <person name="Hogues M."/>
            <person name="Jackson L."/>
            <person name="Jakkamsetti A."/>
            <person name="Javaid M."/>
            <person name="Jiang H."/>
            <person name="Korchina V."/>
            <person name="Kovar C."/>
            <person name="Lara F."/>
            <person name="Lee S."/>
            <person name="Mata R."/>
            <person name="Mathew T."/>
            <person name="Moen C."/>
            <person name="Morales K."/>
            <person name="Munidasa M."/>
            <person name="Nazareth L."/>
            <person name="Ngo R."/>
            <person name="Nguyen L."/>
            <person name="Okwuonu G."/>
            <person name="Ongeri F."/>
            <person name="Patil S."/>
            <person name="Petrosino J."/>
            <person name="Pham C."/>
            <person name="Pham P."/>
            <person name="Pu L.-L."/>
            <person name="Puazo M."/>
            <person name="Raj R."/>
            <person name="Reid J."/>
            <person name="Rouhana J."/>
            <person name="Saada N."/>
            <person name="Shang Y."/>
            <person name="Simmons D."/>
            <person name="Thornton R."/>
            <person name="Warren J."/>
            <person name="Weissenberger G."/>
            <person name="Zhang J."/>
            <person name="Zhang L."/>
            <person name="Zhou C."/>
            <person name="Zhu D."/>
            <person name="Muzny D."/>
            <person name="Worley K."/>
            <person name="Gibbs R."/>
        </authorList>
    </citation>
    <scope>NUCLEOTIDE SEQUENCE [LARGE SCALE GENOMIC DNA]</scope>
    <source>
        <strain evidence="1 2">DSM 15436</strain>
    </source>
</reference>
<comment type="caution">
    <text evidence="1">The sequence shown here is derived from an EMBL/GenBank/DDBJ whole genome shotgun (WGS) entry which is preliminary data.</text>
</comment>